<evidence type="ECO:0000256" key="4">
    <source>
        <dbReference type="ARBA" id="ARBA00038314"/>
    </source>
</evidence>
<keyword evidence="6" id="KW-1185">Reference proteome</keyword>
<dbReference type="GeneID" id="19200369"/>
<evidence type="ECO:0000256" key="1">
    <source>
        <dbReference type="ARBA" id="ARBA00005179"/>
    </source>
</evidence>
<evidence type="ECO:0000313" key="6">
    <source>
        <dbReference type="Proteomes" id="UP000053558"/>
    </source>
</evidence>
<dbReference type="AlphaFoldDB" id="A0A5M3M9C3"/>
<dbReference type="InterPro" id="IPR029063">
    <property type="entry name" value="SAM-dependent_MTases_sf"/>
</dbReference>
<evidence type="ECO:0000256" key="3">
    <source>
        <dbReference type="ARBA" id="ARBA00022691"/>
    </source>
</evidence>
<dbReference type="KEGG" id="cput:CONPUDRAFT_131771"/>
<dbReference type="Gene3D" id="3.40.50.150">
    <property type="entry name" value="Vaccinia Virus protein VP39"/>
    <property type="match status" value="1"/>
</dbReference>
<gene>
    <name evidence="5" type="ORF">CONPUDRAFT_131771</name>
</gene>
<accession>A0A5M3M9C3</accession>
<dbReference type="EMBL" id="JH711588">
    <property type="protein sequence ID" value="EIW75536.1"/>
    <property type="molecule type" value="Genomic_DNA"/>
</dbReference>
<dbReference type="Proteomes" id="UP000053558">
    <property type="component" value="Unassembled WGS sequence"/>
</dbReference>
<protein>
    <recommendedName>
        <fullName evidence="7">Methyltransferase domain-containing protein</fullName>
    </recommendedName>
</protein>
<dbReference type="SUPFAM" id="SSF53335">
    <property type="entry name" value="S-adenosyl-L-methionine-dependent methyltransferases"/>
    <property type="match status" value="1"/>
</dbReference>
<dbReference type="OMA" id="KSWPRLW"/>
<reference evidence="6" key="1">
    <citation type="journal article" date="2012" name="Science">
        <title>The Paleozoic origin of enzymatic lignin decomposition reconstructed from 31 fungal genomes.</title>
        <authorList>
            <person name="Floudas D."/>
            <person name="Binder M."/>
            <person name="Riley R."/>
            <person name="Barry K."/>
            <person name="Blanchette R.A."/>
            <person name="Henrissat B."/>
            <person name="Martinez A.T."/>
            <person name="Otillar R."/>
            <person name="Spatafora J.W."/>
            <person name="Yadav J.S."/>
            <person name="Aerts A."/>
            <person name="Benoit I."/>
            <person name="Boyd A."/>
            <person name="Carlson A."/>
            <person name="Copeland A."/>
            <person name="Coutinho P.M."/>
            <person name="de Vries R.P."/>
            <person name="Ferreira P."/>
            <person name="Findley K."/>
            <person name="Foster B."/>
            <person name="Gaskell J."/>
            <person name="Glotzer D."/>
            <person name="Gorecki P."/>
            <person name="Heitman J."/>
            <person name="Hesse C."/>
            <person name="Hori C."/>
            <person name="Igarashi K."/>
            <person name="Jurgens J.A."/>
            <person name="Kallen N."/>
            <person name="Kersten P."/>
            <person name="Kohler A."/>
            <person name="Kuees U."/>
            <person name="Kumar T.K.A."/>
            <person name="Kuo A."/>
            <person name="LaButti K."/>
            <person name="Larrondo L.F."/>
            <person name="Lindquist E."/>
            <person name="Ling A."/>
            <person name="Lombard V."/>
            <person name="Lucas S."/>
            <person name="Lundell T."/>
            <person name="Martin R."/>
            <person name="McLaughlin D.J."/>
            <person name="Morgenstern I."/>
            <person name="Morin E."/>
            <person name="Murat C."/>
            <person name="Nagy L.G."/>
            <person name="Nolan M."/>
            <person name="Ohm R.A."/>
            <person name="Patyshakuliyeva A."/>
            <person name="Rokas A."/>
            <person name="Ruiz-Duenas F.J."/>
            <person name="Sabat G."/>
            <person name="Salamov A."/>
            <person name="Samejima M."/>
            <person name="Schmutz J."/>
            <person name="Slot J.C."/>
            <person name="St John F."/>
            <person name="Stenlid J."/>
            <person name="Sun H."/>
            <person name="Sun S."/>
            <person name="Syed K."/>
            <person name="Tsang A."/>
            <person name="Wiebenga A."/>
            <person name="Young D."/>
            <person name="Pisabarro A."/>
            <person name="Eastwood D.C."/>
            <person name="Martin F."/>
            <person name="Cullen D."/>
            <person name="Grigoriev I.V."/>
            <person name="Hibbett D.S."/>
        </authorList>
    </citation>
    <scope>NUCLEOTIDE SEQUENCE [LARGE SCALE GENOMIC DNA]</scope>
    <source>
        <strain evidence="6">RWD-64-598 SS2</strain>
    </source>
</reference>
<evidence type="ECO:0000313" key="5">
    <source>
        <dbReference type="EMBL" id="EIW75536.1"/>
    </source>
</evidence>
<comment type="caution">
    <text evidence="5">The sequence shown here is derived from an EMBL/GenBank/DDBJ whole genome shotgun (WGS) entry which is preliminary data.</text>
</comment>
<proteinExistence type="inferred from homology"/>
<evidence type="ECO:0008006" key="7">
    <source>
        <dbReference type="Google" id="ProtNLM"/>
    </source>
</evidence>
<evidence type="ECO:0000256" key="2">
    <source>
        <dbReference type="ARBA" id="ARBA00022679"/>
    </source>
</evidence>
<comment type="similarity">
    <text evidence="4">Belongs to the class I-like SAM-binding methyltransferase superfamily.</text>
</comment>
<dbReference type="InterPro" id="IPR051654">
    <property type="entry name" value="Meroterpenoid_MTases"/>
</dbReference>
<comment type="pathway">
    <text evidence="1">Secondary metabolite biosynthesis.</text>
</comment>
<keyword evidence="3" id="KW-0949">S-adenosyl-L-methionine</keyword>
<name>A0A5M3M9C3_CONPW</name>
<keyword evidence="2" id="KW-0808">Transferase</keyword>
<dbReference type="RefSeq" id="XP_007774244.1">
    <property type="nucleotide sequence ID" value="XM_007776054.1"/>
</dbReference>
<dbReference type="GO" id="GO:0016740">
    <property type="term" value="F:transferase activity"/>
    <property type="evidence" value="ECO:0007669"/>
    <property type="project" value="UniProtKB-KW"/>
</dbReference>
<organism evidence="5 6">
    <name type="scientific">Coniophora puteana (strain RWD-64-598)</name>
    <name type="common">Brown rot fungus</name>
    <dbReference type="NCBI Taxonomy" id="741705"/>
    <lineage>
        <taxon>Eukaryota</taxon>
        <taxon>Fungi</taxon>
        <taxon>Dikarya</taxon>
        <taxon>Basidiomycota</taxon>
        <taxon>Agaricomycotina</taxon>
        <taxon>Agaricomycetes</taxon>
        <taxon>Agaricomycetidae</taxon>
        <taxon>Boletales</taxon>
        <taxon>Coniophorineae</taxon>
        <taxon>Coniophoraceae</taxon>
        <taxon>Coniophora</taxon>
    </lineage>
</organism>
<dbReference type="PANTHER" id="PTHR35897">
    <property type="entry name" value="METHYLTRANSFERASE AUSD"/>
    <property type="match status" value="1"/>
</dbReference>
<sequence length="235" mass="26003">MCENAAYGRVIEAGKQGNTRLLDLGCCMGTDVRKAVLDGYPASNVIGSDLRREYIDLGLDALFADRETCAIRFVEADTFDVPVPSLSQPNFETSTAPKGPEQGLTQFLGNITHVYVGALFHLFDGETQYAIALRVALLMERHRNDGTEVIAFGRHSGLEKEGMISDRMQRVRYGHSPASWTHLWKRVFMEIEGRTFAEERVMVEAEMRPHPGGGTHAAPGTGMLWWSVKISGEGN</sequence>
<dbReference type="OrthoDB" id="2094832at2759"/>
<dbReference type="PANTHER" id="PTHR35897:SF1">
    <property type="entry name" value="METHYLTRANSFERASE AUSD"/>
    <property type="match status" value="1"/>
</dbReference>